<dbReference type="EMBL" id="CM035427">
    <property type="protein sequence ID" value="KAH7307838.1"/>
    <property type="molecule type" value="Genomic_DNA"/>
</dbReference>
<accession>A0A8T2S7V2</accession>
<sequence>MIQRQMVPTSAHRRYRRTSQTLPSSIRWCWSTTPARRRCRLEPQAVAPDLYAQPSSTYATFPMSSQVPSTPALL</sequence>
<organism evidence="1 2">
    <name type="scientific">Ceratopteris richardii</name>
    <name type="common">Triangle waterfern</name>
    <dbReference type="NCBI Taxonomy" id="49495"/>
    <lineage>
        <taxon>Eukaryota</taxon>
        <taxon>Viridiplantae</taxon>
        <taxon>Streptophyta</taxon>
        <taxon>Embryophyta</taxon>
        <taxon>Tracheophyta</taxon>
        <taxon>Polypodiopsida</taxon>
        <taxon>Polypodiidae</taxon>
        <taxon>Polypodiales</taxon>
        <taxon>Pteridineae</taxon>
        <taxon>Pteridaceae</taxon>
        <taxon>Parkerioideae</taxon>
        <taxon>Ceratopteris</taxon>
    </lineage>
</organism>
<dbReference type="AlphaFoldDB" id="A0A8T2S7V2"/>
<evidence type="ECO:0000313" key="2">
    <source>
        <dbReference type="Proteomes" id="UP000825935"/>
    </source>
</evidence>
<dbReference type="OrthoDB" id="1968792at2759"/>
<dbReference type="Proteomes" id="UP000825935">
    <property type="component" value="Chromosome 22"/>
</dbReference>
<gene>
    <name evidence="1" type="ORF">KP509_22G079800</name>
</gene>
<keyword evidence="2" id="KW-1185">Reference proteome</keyword>
<evidence type="ECO:0000313" key="1">
    <source>
        <dbReference type="EMBL" id="KAH7307838.1"/>
    </source>
</evidence>
<comment type="caution">
    <text evidence="1">The sequence shown here is derived from an EMBL/GenBank/DDBJ whole genome shotgun (WGS) entry which is preliminary data.</text>
</comment>
<proteinExistence type="predicted"/>
<protein>
    <submittedName>
        <fullName evidence="1">Uncharacterized protein</fullName>
    </submittedName>
</protein>
<name>A0A8T2S7V2_CERRI</name>
<reference evidence="1" key="1">
    <citation type="submission" date="2021-08" db="EMBL/GenBank/DDBJ databases">
        <title>WGS assembly of Ceratopteris richardii.</title>
        <authorList>
            <person name="Marchant D.B."/>
            <person name="Chen G."/>
            <person name="Jenkins J."/>
            <person name="Shu S."/>
            <person name="Leebens-Mack J."/>
            <person name="Grimwood J."/>
            <person name="Schmutz J."/>
            <person name="Soltis P."/>
            <person name="Soltis D."/>
            <person name="Chen Z.-H."/>
        </authorList>
    </citation>
    <scope>NUCLEOTIDE SEQUENCE</scope>
    <source>
        <strain evidence="1">Whitten #5841</strain>
        <tissue evidence="1">Leaf</tissue>
    </source>
</reference>